<name>A0A9N9SE79_PHACE</name>
<evidence type="ECO:0000256" key="3">
    <source>
        <dbReference type="ARBA" id="ARBA00022448"/>
    </source>
</evidence>
<keyword evidence="3 11" id="KW-0813">Transport</keyword>
<evidence type="ECO:0000256" key="8">
    <source>
        <dbReference type="ARBA" id="ARBA00023065"/>
    </source>
</evidence>
<dbReference type="GO" id="GO:0008509">
    <property type="term" value="F:monoatomic anion transmembrane transporter activity"/>
    <property type="evidence" value="ECO:0007669"/>
    <property type="project" value="InterPro"/>
</dbReference>
<dbReference type="NCBIfam" id="TIGR00834">
    <property type="entry name" value="ae"/>
    <property type="match status" value="1"/>
</dbReference>
<dbReference type="PRINTS" id="PR01231">
    <property type="entry name" value="HCO3TRNSPORT"/>
</dbReference>
<dbReference type="SUPFAM" id="SSF55804">
    <property type="entry name" value="Phoshotransferase/anion transport protein"/>
    <property type="match status" value="1"/>
</dbReference>
<evidence type="ECO:0000259" key="13">
    <source>
        <dbReference type="Pfam" id="PF00955"/>
    </source>
</evidence>
<feature type="transmembrane region" description="Helical" evidence="11">
    <location>
        <begin position="717"/>
        <end position="748"/>
    </location>
</feature>
<feature type="transmembrane region" description="Helical" evidence="11">
    <location>
        <begin position="875"/>
        <end position="893"/>
    </location>
</feature>
<feature type="domain" description="Band 3 cytoplasmic" evidence="14">
    <location>
        <begin position="290"/>
        <end position="596"/>
    </location>
</feature>
<dbReference type="InterPro" id="IPR011531">
    <property type="entry name" value="HCO3_transpt-like_TM_dom"/>
</dbReference>
<feature type="transmembrane region" description="Helical" evidence="11">
    <location>
        <begin position="768"/>
        <end position="793"/>
    </location>
</feature>
<evidence type="ECO:0000256" key="7">
    <source>
        <dbReference type="ARBA" id="ARBA00022989"/>
    </source>
</evidence>
<feature type="transmembrane region" description="Helical" evidence="11">
    <location>
        <begin position="981"/>
        <end position="1000"/>
    </location>
</feature>
<dbReference type="FunFam" id="3.40.930.10:FF:000020">
    <property type="entry name" value="Anion exchange protein"/>
    <property type="match status" value="1"/>
</dbReference>
<evidence type="ECO:0000256" key="1">
    <source>
        <dbReference type="ARBA" id="ARBA00004651"/>
    </source>
</evidence>
<dbReference type="GO" id="GO:0005886">
    <property type="term" value="C:plasma membrane"/>
    <property type="evidence" value="ECO:0007669"/>
    <property type="project" value="UniProtKB-SubCell"/>
</dbReference>
<keyword evidence="9 11" id="KW-0472">Membrane</keyword>
<dbReference type="EMBL" id="OU896708">
    <property type="protein sequence ID" value="CAG9818590.1"/>
    <property type="molecule type" value="Genomic_DNA"/>
</dbReference>
<feature type="transmembrane region" description="Helical" evidence="11">
    <location>
        <begin position="683"/>
        <end position="705"/>
    </location>
</feature>
<dbReference type="FunFam" id="1.10.287.570:FF:000001">
    <property type="entry name" value="Anion exchange protein"/>
    <property type="match status" value="1"/>
</dbReference>
<feature type="transmembrane region" description="Helical" evidence="11">
    <location>
        <begin position="800"/>
        <end position="821"/>
    </location>
</feature>
<feature type="compositionally biased region" description="Basic and acidic residues" evidence="12">
    <location>
        <begin position="251"/>
        <end position="260"/>
    </location>
</feature>
<keyword evidence="16" id="KW-1185">Reference proteome</keyword>
<gene>
    <name evidence="15" type="ORF">PHAECO_LOCUS6649</name>
</gene>
<dbReference type="InterPro" id="IPR016152">
    <property type="entry name" value="PTrfase/Anion_transptr"/>
</dbReference>
<feature type="region of interest" description="Disordered" evidence="12">
    <location>
        <begin position="106"/>
        <end position="284"/>
    </location>
</feature>
<dbReference type="Proteomes" id="UP001153737">
    <property type="component" value="Chromosome 2"/>
</dbReference>
<feature type="region of interest" description="Disordered" evidence="12">
    <location>
        <begin position="429"/>
        <end position="448"/>
    </location>
</feature>
<proteinExistence type="inferred from homology"/>
<dbReference type="AlphaFoldDB" id="A0A9N9SE79"/>
<dbReference type="InterPro" id="IPR003020">
    <property type="entry name" value="HCO3_transpt_euk"/>
</dbReference>
<feature type="domain" description="Bicarbonate transporter-like transmembrane" evidence="13">
    <location>
        <begin position="655"/>
        <end position="966"/>
    </location>
</feature>
<dbReference type="InterPro" id="IPR013769">
    <property type="entry name" value="Band3_cytoplasmic_dom"/>
</dbReference>
<evidence type="ECO:0000256" key="11">
    <source>
        <dbReference type="RuleBase" id="RU362035"/>
    </source>
</evidence>
<reference evidence="15" key="1">
    <citation type="submission" date="2022-01" db="EMBL/GenBank/DDBJ databases">
        <authorList>
            <person name="King R."/>
        </authorList>
    </citation>
    <scope>NUCLEOTIDE SEQUENCE</scope>
</reference>
<dbReference type="Pfam" id="PF00955">
    <property type="entry name" value="HCO3_cotransp"/>
    <property type="match status" value="1"/>
</dbReference>
<evidence type="ECO:0000256" key="9">
    <source>
        <dbReference type="ARBA" id="ARBA00023136"/>
    </source>
</evidence>
<dbReference type="OrthoDB" id="1735926at2759"/>
<evidence type="ECO:0000313" key="16">
    <source>
        <dbReference type="Proteomes" id="UP001153737"/>
    </source>
</evidence>
<keyword evidence="8 11" id="KW-0406">Ion transport</keyword>
<evidence type="ECO:0000256" key="12">
    <source>
        <dbReference type="SAM" id="MobiDB-lite"/>
    </source>
</evidence>
<dbReference type="GO" id="GO:0051453">
    <property type="term" value="P:regulation of intracellular pH"/>
    <property type="evidence" value="ECO:0007669"/>
    <property type="project" value="TreeGrafter"/>
</dbReference>
<comment type="similarity">
    <text evidence="2 11">Belongs to the anion exchanger (TC 2.A.31) family.</text>
</comment>
<evidence type="ECO:0000313" key="15">
    <source>
        <dbReference type="EMBL" id="CAG9818590.1"/>
    </source>
</evidence>
<feature type="compositionally biased region" description="Basic and acidic residues" evidence="12">
    <location>
        <begin position="158"/>
        <end position="200"/>
    </location>
</feature>
<evidence type="ECO:0000259" key="14">
    <source>
        <dbReference type="Pfam" id="PF07565"/>
    </source>
</evidence>
<dbReference type="PANTHER" id="PTHR11453">
    <property type="entry name" value="ANION EXCHANGE PROTEIN"/>
    <property type="match status" value="1"/>
</dbReference>
<organism evidence="15 16">
    <name type="scientific">Phaedon cochleariae</name>
    <name type="common">Mustard beetle</name>
    <dbReference type="NCBI Taxonomy" id="80249"/>
    <lineage>
        <taxon>Eukaryota</taxon>
        <taxon>Metazoa</taxon>
        <taxon>Ecdysozoa</taxon>
        <taxon>Arthropoda</taxon>
        <taxon>Hexapoda</taxon>
        <taxon>Insecta</taxon>
        <taxon>Pterygota</taxon>
        <taxon>Neoptera</taxon>
        <taxon>Endopterygota</taxon>
        <taxon>Coleoptera</taxon>
        <taxon>Polyphaga</taxon>
        <taxon>Cucujiformia</taxon>
        <taxon>Chrysomeloidea</taxon>
        <taxon>Chrysomelidae</taxon>
        <taxon>Chrysomelinae</taxon>
        <taxon>Chrysomelini</taxon>
        <taxon>Phaedon</taxon>
    </lineage>
</organism>
<evidence type="ECO:0000256" key="6">
    <source>
        <dbReference type="ARBA" id="ARBA00022692"/>
    </source>
</evidence>
<evidence type="ECO:0000256" key="5">
    <source>
        <dbReference type="ARBA" id="ARBA00022681"/>
    </source>
</evidence>
<dbReference type="GO" id="GO:0015701">
    <property type="term" value="P:bicarbonate transport"/>
    <property type="evidence" value="ECO:0007669"/>
    <property type="project" value="TreeGrafter"/>
</dbReference>
<evidence type="ECO:0000256" key="4">
    <source>
        <dbReference type="ARBA" id="ARBA00022475"/>
    </source>
</evidence>
<reference evidence="15" key="2">
    <citation type="submission" date="2022-10" db="EMBL/GenBank/DDBJ databases">
        <authorList>
            <consortium name="ENA_rothamsted_submissions"/>
            <consortium name="culmorum"/>
            <person name="King R."/>
        </authorList>
    </citation>
    <scope>NUCLEOTIDE SEQUENCE</scope>
</reference>
<feature type="compositionally biased region" description="Acidic residues" evidence="12">
    <location>
        <begin position="133"/>
        <end position="143"/>
    </location>
</feature>
<feature type="transmembrane region" description="Helical" evidence="11">
    <location>
        <begin position="913"/>
        <end position="933"/>
    </location>
</feature>
<protein>
    <recommendedName>
        <fullName evidence="11">Anion exchange protein</fullName>
    </recommendedName>
</protein>
<keyword evidence="7 11" id="KW-1133">Transmembrane helix</keyword>
<feature type="transmembrane region" description="Helical" evidence="11">
    <location>
        <begin position="1112"/>
        <end position="1129"/>
    </location>
</feature>
<comment type="catalytic activity">
    <reaction evidence="10">
        <text>hydrogencarbonate(in) + chloride(out) = hydrogencarbonate(out) + chloride(in)</text>
        <dbReference type="Rhea" id="RHEA:72363"/>
        <dbReference type="ChEBI" id="CHEBI:17544"/>
        <dbReference type="ChEBI" id="CHEBI:17996"/>
    </reaction>
</comment>
<feature type="compositionally biased region" description="Polar residues" evidence="12">
    <location>
        <begin position="268"/>
        <end position="278"/>
    </location>
</feature>
<keyword evidence="6 11" id="KW-0812">Transmembrane</keyword>
<sequence>MKKSRKKSNTVAHVGDNSLAVGANFLITNDGNNDIGLDEECAKVFVMDNDYEGYNFHDPEYFSGQPKFGEKDYIRHRERDYPHMHAPLKIGFKSMKRRTIQPSTPVPAIVDSHWNDPEHPLLEKSPLTSLTNEDVEDIPDVSESENIISDPSNHLPHTHLEDTPTEKKVSFPDNHNHHTDSSDLNQDKRGIKKDHHDSHSKTRKHSLPDISSHRRRSHKDKENNTSLHGRRRISTQPEDKDLTPIDINQLDSHRSDDSRALRRHKASRTFSGNSPETNRPTKKCFDHSPHAIFVELAEIVSFENREDREWKETARWIKYEEDVEEGVDRWGKPHVASLSFHSLLNLRRCLEEGLVVLDMEETDLPAIAHRISEDLYKEDLIKEEDIPKIMRTLLLRHRHVNEQDRGFRFSNRKQSSASLQNLFEPDKRKRSYPIDNHTNHIKNGDPSQDALLKRPEKKVVIDIKDVPQATSNEDLKTGQHNETILKRIPAGAEGSVVLVGEVEFLDQPAIAFIRLAEGTVIPSLIEVNIPVRFVFVLLGPRLPNIDYHEVGRSISTLMANTQFHSIAYKADTRKELLSAINEFLDASVVLPPGDWAGQAVLPFAGIKAKIEAIRRRKENALKKEQEAHGIVTQPLISQGEDRKKDDDPLVRTNKPWGGLIRDLKRRYPHYKSDIVDGLNFQCVAAAIFMYFAAVSGAIAFGGLTGDKTESLIGISETLLCTSIGGIIFAVLGGQPLIIIGTTGALLLFDESLFQFCKSGGYDFLKTRIYISLWLAVIGVTVACFEGSVFVKLFTRFTEDIFSALIVLLYILESVVKVFYLYTKHPLMGDYCVANSTAGNSTAGNSTASNSTAGNRTVGDAVKRDDVEVPSNQPNTALFCTILTLGTFAIAYYLRMFRNSQFLGRSARRALGDFGVPIAIIIMVLADYNVPEIYTEKLNVPLGFSPSDTSKRKWFIPPDGVPVWIILIISKPERKLKKGSGLHLDIVIVCLINILCGFFGFPWLCAAAVRSIVHTSALTVMSRTHAPGEKPHLIEVKEQRLSALMVSILIGLSVLMSPLLRLVPMAVVLGIFLYMGVASTDGIQFFDRTRLFFMPVKHHPQTSYVRRVTTYKMHLFTLIQLICLVILWIVKSTKASLAFPFFLILMVPLRSQLPHFFSQRELRALDGDQVDGDDDEPDFYAEAPLPG</sequence>
<keyword evidence="5" id="KW-0039">Anion exchange</keyword>
<evidence type="ECO:0000256" key="2">
    <source>
        <dbReference type="ARBA" id="ARBA00010993"/>
    </source>
</evidence>
<accession>A0A9N9SE79</accession>
<comment type="subcellular location">
    <subcellularLocation>
        <location evidence="1">Cell membrane</location>
        <topology evidence="1">Multi-pass membrane protein</topology>
    </subcellularLocation>
    <subcellularLocation>
        <location evidence="11">Membrane</location>
        <topology evidence="11">Multi-pass membrane protein</topology>
    </subcellularLocation>
</comment>
<keyword evidence="4" id="KW-1003">Cell membrane</keyword>
<evidence type="ECO:0000256" key="10">
    <source>
        <dbReference type="ARBA" id="ARBA00049347"/>
    </source>
</evidence>
<dbReference type="PANTHER" id="PTHR11453:SF47">
    <property type="entry name" value="ANION EXCHANGE PROTEIN"/>
    <property type="match status" value="1"/>
</dbReference>
<dbReference type="Gene3D" id="1.10.287.570">
    <property type="entry name" value="Helical hairpin bin"/>
    <property type="match status" value="1"/>
</dbReference>
<dbReference type="Pfam" id="PF07565">
    <property type="entry name" value="Band_3_cyto"/>
    <property type="match status" value="1"/>
</dbReference>
<dbReference type="InterPro" id="IPR001717">
    <property type="entry name" value="Anion_exchange"/>
</dbReference>
<feature type="transmembrane region" description="Helical" evidence="11">
    <location>
        <begin position="1040"/>
        <end position="1059"/>
    </location>
</feature>
<feature type="compositionally biased region" description="Basic and acidic residues" evidence="12">
    <location>
        <begin position="113"/>
        <end position="122"/>
    </location>
</feature>
<dbReference type="Gene3D" id="3.40.930.10">
    <property type="entry name" value="Mannitol-specific EII, Chain A"/>
    <property type="match status" value="1"/>
</dbReference>
<feature type="transmembrane region" description="Helical" evidence="11">
    <location>
        <begin position="1065"/>
        <end position="1085"/>
    </location>
</feature>
<dbReference type="GO" id="GO:0005452">
    <property type="term" value="F:solute:inorganic anion antiporter activity"/>
    <property type="evidence" value="ECO:0007669"/>
    <property type="project" value="InterPro"/>
</dbReference>
<dbReference type="PRINTS" id="PR00165">
    <property type="entry name" value="ANIONEXCHNGR"/>
</dbReference>